<reference evidence="2 3" key="1">
    <citation type="submission" date="2016-08" db="EMBL/GenBank/DDBJ databases">
        <authorList>
            <person name="Seilhamer J.J."/>
        </authorList>
    </citation>
    <scope>NUCLEOTIDE SEQUENCE [LARGE SCALE GENOMIC DNA]</scope>
    <source>
        <strain evidence="2 3">DX4</strain>
    </source>
</reference>
<evidence type="ECO:0000313" key="3">
    <source>
        <dbReference type="Proteomes" id="UP000094313"/>
    </source>
</evidence>
<protein>
    <submittedName>
        <fullName evidence="2">Uncharacterized protein</fullName>
    </submittedName>
</protein>
<dbReference type="AlphaFoldDB" id="A0A1D7QHG8"/>
<dbReference type="Proteomes" id="UP000094313">
    <property type="component" value="Chromosome"/>
</dbReference>
<name>A0A1D7QHG8_9SPHI</name>
<proteinExistence type="predicted"/>
<keyword evidence="1" id="KW-0175">Coiled coil</keyword>
<evidence type="ECO:0000256" key="1">
    <source>
        <dbReference type="SAM" id="Coils"/>
    </source>
</evidence>
<organism evidence="2 3">
    <name type="scientific">Pedobacter steynii</name>
    <dbReference type="NCBI Taxonomy" id="430522"/>
    <lineage>
        <taxon>Bacteria</taxon>
        <taxon>Pseudomonadati</taxon>
        <taxon>Bacteroidota</taxon>
        <taxon>Sphingobacteriia</taxon>
        <taxon>Sphingobacteriales</taxon>
        <taxon>Sphingobacteriaceae</taxon>
        <taxon>Pedobacter</taxon>
    </lineage>
</organism>
<dbReference type="EMBL" id="CP017141">
    <property type="protein sequence ID" value="AOM78108.1"/>
    <property type="molecule type" value="Genomic_DNA"/>
</dbReference>
<evidence type="ECO:0000313" key="2">
    <source>
        <dbReference type="EMBL" id="AOM78108.1"/>
    </source>
</evidence>
<keyword evidence="3" id="KW-1185">Reference proteome</keyword>
<gene>
    <name evidence="2" type="ORF">BFS30_13560</name>
</gene>
<sequence>MNQEDIFKKIGLILDELQDQYEFLAENPKQLNELELELFMANANFLSDHVQIVRKLNSTRVMKEIPEHTDALSDHVEEKVSNHQEDLASAAKEIQDEPAEEYSNNNVVEEETEAVLVLEEEEYQQQEVVESPVERESFKLDKEPSTFEFILKDVGSTDQFEFEEKSVNEIFDRPLSKEEEEVIAQKKRIKEQEAQTKTEIERADELGPEPFLVAKEEDVVPQASTQLVLDDFERKEVQFVKSEERTPELPLVNERPEAAVSKVEETARPTLNELLARQNGAGNLNAENSRNTITDLKQGINLNDKMLYIKDLFNGYNLAYAEVIDLLNKMPDFKAADSFLQNNYALKNNWASRQATVDKFYELLNQRFPAK</sequence>
<feature type="coiled-coil region" evidence="1">
    <location>
        <begin position="175"/>
        <end position="206"/>
    </location>
</feature>
<dbReference type="KEGG" id="psty:BFS30_13560"/>
<accession>A0A1D7QHG8</accession>